<evidence type="ECO:0000313" key="5">
    <source>
        <dbReference type="Proteomes" id="UP001457282"/>
    </source>
</evidence>
<evidence type="ECO:0000313" key="4">
    <source>
        <dbReference type="EMBL" id="KAK9944295.1"/>
    </source>
</evidence>
<dbReference type="PANTHER" id="PTHR45648:SF17">
    <property type="entry name" value="GDSL ESTERASE_LIPASE"/>
    <property type="match status" value="1"/>
</dbReference>
<accession>A0AAW1Y891</accession>
<keyword evidence="5" id="KW-1185">Reference proteome</keyword>
<keyword evidence="3" id="KW-0443">Lipid metabolism</keyword>
<keyword evidence="3" id="KW-0442">Lipid degradation</keyword>
<keyword evidence="2" id="KW-0378">Hydrolase</keyword>
<dbReference type="InterPro" id="IPR001087">
    <property type="entry name" value="GDSL"/>
</dbReference>
<dbReference type="EMBL" id="JBEDUW010000002">
    <property type="protein sequence ID" value="KAK9944295.1"/>
    <property type="molecule type" value="Genomic_DNA"/>
</dbReference>
<evidence type="ECO:0000256" key="2">
    <source>
        <dbReference type="ARBA" id="ARBA00022801"/>
    </source>
</evidence>
<evidence type="ECO:0000256" key="3">
    <source>
        <dbReference type="ARBA" id="ARBA00022963"/>
    </source>
</evidence>
<proteinExistence type="inferred from homology"/>
<protein>
    <submittedName>
        <fullName evidence="4">Uncharacterized protein</fullName>
    </submittedName>
</protein>
<dbReference type="Pfam" id="PF00657">
    <property type="entry name" value="Lipase_GDSL"/>
    <property type="match status" value="1"/>
</dbReference>
<dbReference type="Gene3D" id="3.40.50.1110">
    <property type="entry name" value="SGNH hydrolase"/>
    <property type="match status" value="1"/>
</dbReference>
<organism evidence="4 5">
    <name type="scientific">Rubus argutus</name>
    <name type="common">Southern blackberry</name>
    <dbReference type="NCBI Taxonomy" id="59490"/>
    <lineage>
        <taxon>Eukaryota</taxon>
        <taxon>Viridiplantae</taxon>
        <taxon>Streptophyta</taxon>
        <taxon>Embryophyta</taxon>
        <taxon>Tracheophyta</taxon>
        <taxon>Spermatophyta</taxon>
        <taxon>Magnoliopsida</taxon>
        <taxon>eudicotyledons</taxon>
        <taxon>Gunneridae</taxon>
        <taxon>Pentapetalae</taxon>
        <taxon>rosids</taxon>
        <taxon>fabids</taxon>
        <taxon>Rosales</taxon>
        <taxon>Rosaceae</taxon>
        <taxon>Rosoideae</taxon>
        <taxon>Rosoideae incertae sedis</taxon>
        <taxon>Rubus</taxon>
    </lineage>
</organism>
<comment type="caution">
    <text evidence="4">The sequence shown here is derived from an EMBL/GenBank/DDBJ whole genome shotgun (WGS) entry which is preliminary data.</text>
</comment>
<dbReference type="PANTHER" id="PTHR45648">
    <property type="entry name" value="GDSL LIPASE/ACYLHYDROLASE FAMILY PROTEIN (AFU_ORTHOLOGUE AFUA_4G14700)"/>
    <property type="match status" value="1"/>
</dbReference>
<name>A0AAW1Y891_RUBAR</name>
<dbReference type="GO" id="GO:0016788">
    <property type="term" value="F:hydrolase activity, acting on ester bonds"/>
    <property type="evidence" value="ECO:0007669"/>
    <property type="project" value="InterPro"/>
</dbReference>
<comment type="similarity">
    <text evidence="1">Belongs to the 'GDSL' lipolytic enzyme family.</text>
</comment>
<dbReference type="GO" id="GO:0016042">
    <property type="term" value="P:lipid catabolic process"/>
    <property type="evidence" value="ECO:0007669"/>
    <property type="project" value="UniProtKB-KW"/>
</dbReference>
<dbReference type="AlphaFoldDB" id="A0AAW1Y891"/>
<sequence length="208" mass="22786">MGAVAAEKYLSKSLFFISIGSNDILEYYHSNSSVPKEQFLSSLVCAYENHLKTLLSLGARKLGIISVAPIGCCPSQRLFNASGGCIEELNDHAKAFHSRLDVLMHKLTSEFEGLKYSLGNAIEMTINVIQNPLAFNFTQVEAACCGTGKLNAENFCKPDANLCSNRDQYLFWDQFHPTQAAYKLAAVTLYSGGPQFVSPINFAQLAKA</sequence>
<gene>
    <name evidence="4" type="ORF">M0R45_009868</name>
</gene>
<reference evidence="4 5" key="1">
    <citation type="journal article" date="2023" name="G3 (Bethesda)">
        <title>A chromosome-length genome assembly and annotation of blackberry (Rubus argutus, cv. 'Hillquist').</title>
        <authorList>
            <person name="Bruna T."/>
            <person name="Aryal R."/>
            <person name="Dudchenko O."/>
            <person name="Sargent D.J."/>
            <person name="Mead D."/>
            <person name="Buti M."/>
            <person name="Cavallini A."/>
            <person name="Hytonen T."/>
            <person name="Andres J."/>
            <person name="Pham M."/>
            <person name="Weisz D."/>
            <person name="Mascagni F."/>
            <person name="Usai G."/>
            <person name="Natali L."/>
            <person name="Bassil N."/>
            <person name="Fernandez G.E."/>
            <person name="Lomsadze A."/>
            <person name="Armour M."/>
            <person name="Olukolu B."/>
            <person name="Poorten T."/>
            <person name="Britton C."/>
            <person name="Davik J."/>
            <person name="Ashrafi H."/>
            <person name="Aiden E.L."/>
            <person name="Borodovsky M."/>
            <person name="Worthington M."/>
        </authorList>
    </citation>
    <scope>NUCLEOTIDE SEQUENCE [LARGE SCALE GENOMIC DNA]</scope>
    <source>
        <strain evidence="4">PI 553951</strain>
    </source>
</reference>
<dbReference type="InterPro" id="IPR051058">
    <property type="entry name" value="GDSL_Est/Lipase"/>
</dbReference>
<dbReference type="SUPFAM" id="SSF52266">
    <property type="entry name" value="SGNH hydrolase"/>
    <property type="match status" value="1"/>
</dbReference>
<dbReference type="InterPro" id="IPR036514">
    <property type="entry name" value="SGNH_hydro_sf"/>
</dbReference>
<dbReference type="Proteomes" id="UP001457282">
    <property type="component" value="Unassembled WGS sequence"/>
</dbReference>
<evidence type="ECO:0000256" key="1">
    <source>
        <dbReference type="ARBA" id="ARBA00008668"/>
    </source>
</evidence>